<keyword evidence="2" id="KW-1185">Reference proteome</keyword>
<dbReference type="PANTHER" id="PTHR43130">
    <property type="entry name" value="ARAC-FAMILY TRANSCRIPTIONAL REGULATOR"/>
    <property type="match status" value="1"/>
</dbReference>
<dbReference type="PANTHER" id="PTHR43130:SF3">
    <property type="entry name" value="HTH-TYPE TRANSCRIPTIONAL REGULATOR RV1931C"/>
    <property type="match status" value="1"/>
</dbReference>
<dbReference type="InterPro" id="IPR029062">
    <property type="entry name" value="Class_I_gatase-like"/>
</dbReference>
<organism evidence="1 2">
    <name type="scientific">Deinococcus seoulensis</name>
    <dbReference type="NCBI Taxonomy" id="1837379"/>
    <lineage>
        <taxon>Bacteria</taxon>
        <taxon>Thermotogati</taxon>
        <taxon>Deinococcota</taxon>
        <taxon>Deinococci</taxon>
        <taxon>Deinococcales</taxon>
        <taxon>Deinococcaceae</taxon>
        <taxon>Deinococcus</taxon>
    </lineage>
</organism>
<name>A0ABQ2RPM8_9DEIO</name>
<dbReference type="SUPFAM" id="SSF52317">
    <property type="entry name" value="Class I glutamine amidotransferase-like"/>
    <property type="match status" value="1"/>
</dbReference>
<dbReference type="EMBL" id="BMQM01000001">
    <property type="protein sequence ID" value="GGR44778.1"/>
    <property type="molecule type" value="Genomic_DNA"/>
</dbReference>
<reference evidence="2" key="1">
    <citation type="journal article" date="2019" name="Int. J. Syst. Evol. Microbiol.">
        <title>The Global Catalogue of Microorganisms (GCM) 10K type strain sequencing project: providing services to taxonomists for standard genome sequencing and annotation.</title>
        <authorList>
            <consortium name="The Broad Institute Genomics Platform"/>
            <consortium name="The Broad Institute Genome Sequencing Center for Infectious Disease"/>
            <person name="Wu L."/>
            <person name="Ma J."/>
        </authorList>
    </citation>
    <scope>NUCLEOTIDE SEQUENCE [LARGE SCALE GENOMIC DNA]</scope>
    <source>
        <strain evidence="2">JCM 31404</strain>
    </source>
</reference>
<dbReference type="InterPro" id="IPR052158">
    <property type="entry name" value="INH-QAR"/>
</dbReference>
<dbReference type="RefSeq" id="WP_229777533.1">
    <property type="nucleotide sequence ID" value="NZ_BMQM01000001.1"/>
</dbReference>
<evidence type="ECO:0000313" key="2">
    <source>
        <dbReference type="Proteomes" id="UP000634308"/>
    </source>
</evidence>
<evidence type="ECO:0000313" key="1">
    <source>
        <dbReference type="EMBL" id="GGR44778.1"/>
    </source>
</evidence>
<evidence type="ECO:0008006" key="3">
    <source>
        <dbReference type="Google" id="ProtNLM"/>
    </source>
</evidence>
<dbReference type="Proteomes" id="UP000634308">
    <property type="component" value="Unassembled WGS sequence"/>
</dbReference>
<gene>
    <name evidence="1" type="ORF">GCM10008959_02320</name>
</gene>
<protein>
    <recommendedName>
        <fullName evidence="3">Transcriptional regulator</fullName>
    </recommendedName>
</protein>
<dbReference type="Gene3D" id="3.40.50.880">
    <property type="match status" value="1"/>
</dbReference>
<proteinExistence type="predicted"/>
<sequence>MTSATAAPATAGQEASGQAAGGPVVAIPVYAGVSELELGVMMTVCRLCGGEGAALTVNRSRASIVTAGGLVSTPHVLYAALPEPAGLLLPGGPGAARASRDPLLRAFLAGHAALPTGASGSGALLCGEAGTLTGRVVGGPADLEDTLWGFGVAGVQAGQVVTDGPLMTTPAGLPALQAALHVAAHVWGEAAAAQAAEQIGYRPL</sequence>
<comment type="caution">
    <text evidence="1">The sequence shown here is derived from an EMBL/GenBank/DDBJ whole genome shotgun (WGS) entry which is preliminary data.</text>
</comment>
<accession>A0ABQ2RPM8</accession>